<reference evidence="1" key="1">
    <citation type="submission" date="2021-06" db="EMBL/GenBank/DDBJ databases">
        <authorList>
            <person name="Kallberg Y."/>
            <person name="Tangrot J."/>
            <person name="Rosling A."/>
        </authorList>
    </citation>
    <scope>NUCLEOTIDE SEQUENCE</scope>
    <source>
        <strain evidence="1">IL203A</strain>
    </source>
</reference>
<accession>A0ACA9QYV8</accession>
<proteinExistence type="predicted"/>
<gene>
    <name evidence="1" type="ORF">DHETER_LOCUS15750</name>
</gene>
<protein>
    <submittedName>
        <fullName evidence="1">11704_t:CDS:1</fullName>
    </submittedName>
</protein>
<keyword evidence="2" id="KW-1185">Reference proteome</keyword>
<comment type="caution">
    <text evidence="1">The sequence shown here is derived from an EMBL/GenBank/DDBJ whole genome shotgun (WGS) entry which is preliminary data.</text>
</comment>
<feature type="non-terminal residue" evidence="1">
    <location>
        <position position="1"/>
    </location>
</feature>
<dbReference type="EMBL" id="CAJVPU010055943">
    <property type="protein sequence ID" value="CAG8769498.1"/>
    <property type="molecule type" value="Genomic_DNA"/>
</dbReference>
<name>A0ACA9QYV8_9GLOM</name>
<feature type="non-terminal residue" evidence="1">
    <location>
        <position position="57"/>
    </location>
</feature>
<evidence type="ECO:0000313" key="1">
    <source>
        <dbReference type="EMBL" id="CAG8769498.1"/>
    </source>
</evidence>
<sequence>FQVNKDSYLQFCLTTLKSDPLEYGSKSDSELNSTCNSFFQKYFIIVVLISGLHFAIS</sequence>
<evidence type="ECO:0000313" key="2">
    <source>
        <dbReference type="Proteomes" id="UP000789702"/>
    </source>
</evidence>
<dbReference type="Proteomes" id="UP000789702">
    <property type="component" value="Unassembled WGS sequence"/>
</dbReference>
<organism evidence="1 2">
    <name type="scientific">Dentiscutata heterogama</name>
    <dbReference type="NCBI Taxonomy" id="1316150"/>
    <lineage>
        <taxon>Eukaryota</taxon>
        <taxon>Fungi</taxon>
        <taxon>Fungi incertae sedis</taxon>
        <taxon>Mucoromycota</taxon>
        <taxon>Glomeromycotina</taxon>
        <taxon>Glomeromycetes</taxon>
        <taxon>Diversisporales</taxon>
        <taxon>Gigasporaceae</taxon>
        <taxon>Dentiscutata</taxon>
    </lineage>
</organism>